<name>A0AAI9C7H8_STEMA</name>
<accession>A0AAI9C7H8</accession>
<dbReference type="Pfam" id="PF08805">
    <property type="entry name" value="PilS"/>
    <property type="match status" value="1"/>
</dbReference>
<dbReference type="EMBL" id="ABLOMU010000001">
    <property type="protein sequence ID" value="EKT4439554.1"/>
    <property type="molecule type" value="Genomic_DNA"/>
</dbReference>
<comment type="caution">
    <text evidence="2">The sequence shown here is derived from an EMBL/GenBank/DDBJ whole genome shotgun (WGS) entry which is preliminary data.</text>
</comment>
<dbReference type="Proteomes" id="UP001214521">
    <property type="component" value="Unassembled WGS sequence"/>
</dbReference>
<gene>
    <name evidence="2" type="ORF">QEK83_000147</name>
</gene>
<evidence type="ECO:0000259" key="1">
    <source>
        <dbReference type="Pfam" id="PF08805"/>
    </source>
</evidence>
<proteinExistence type="predicted"/>
<dbReference type="Gene3D" id="3.30.1690.10">
    <property type="entry name" value="TcpA-like pilin"/>
    <property type="match status" value="1"/>
</dbReference>
<dbReference type="InterPro" id="IPR014911">
    <property type="entry name" value="PilS_N"/>
</dbReference>
<feature type="domain" description="Type 4 secretion system PilS N-terminal" evidence="1">
    <location>
        <begin position="48"/>
        <end position="168"/>
    </location>
</feature>
<dbReference type="AlphaFoldDB" id="A0AAI9C7H8"/>
<dbReference type="SUPFAM" id="SSF54523">
    <property type="entry name" value="Pili subunits"/>
    <property type="match status" value="1"/>
</dbReference>
<organism evidence="2 3">
    <name type="scientific">Stenotrophomonas maltophilia</name>
    <name type="common">Pseudomonas maltophilia</name>
    <name type="synonym">Xanthomonas maltophilia</name>
    <dbReference type="NCBI Taxonomy" id="40324"/>
    <lineage>
        <taxon>Bacteria</taxon>
        <taxon>Pseudomonadati</taxon>
        <taxon>Pseudomonadota</taxon>
        <taxon>Gammaproteobacteria</taxon>
        <taxon>Lysobacterales</taxon>
        <taxon>Lysobacteraceae</taxon>
        <taxon>Stenotrophomonas</taxon>
        <taxon>Stenotrophomonas maltophilia group</taxon>
    </lineage>
</organism>
<protein>
    <recommendedName>
        <fullName evidence="1">Type 4 secretion system PilS N-terminal domain-containing protein</fullName>
    </recommendedName>
</protein>
<evidence type="ECO:0000313" key="3">
    <source>
        <dbReference type="Proteomes" id="UP001214521"/>
    </source>
</evidence>
<dbReference type="InterPro" id="IPR045584">
    <property type="entry name" value="Pilin-like"/>
</dbReference>
<reference evidence="2" key="1">
    <citation type="submission" date="2022-07" db="EMBL/GenBank/DDBJ databases">
        <authorList>
            <consortium name="Clinical and Environmental Microbiology Branch: Whole genome sequencing antimicrobial resistance pathogens in the healthcare setting"/>
        </authorList>
    </citation>
    <scope>NUCLEOTIDE SEQUENCE</scope>
    <source>
        <strain evidence="2">Stenotrophomonas_maltophilia_2021CK-00905</strain>
    </source>
</reference>
<evidence type="ECO:0000313" key="2">
    <source>
        <dbReference type="EMBL" id="EKT4439554.1"/>
    </source>
</evidence>
<sequence>MARNGFNLVELTLCLALFVGLGALTYKVFKPSASMAAIRSEQQRAGEIVQALTDLYVLQPSYNGLTTDTLKSTFNSKFIVHNNALSTPSSIAGMATVQPGSSFGENDSIDLLYLSVPTGSCIKLATALSKSADFIAVNNVQVQKPYTPLNEGLLATHCATRERNEVLFRYANKNVSTQATDMLACECSPTIETQTLACPDNAAGSITQRRNGTCPATSCPTRQWTSWVTTSNTCAANGAPIPVIDPQVPQSICTPITEQRVSNCPSDQIGFVVEGRTRACPTQQWGAWTPVTRNCIDPAPPQTACEFDPVTDKGTETTTCPAGQGGNIIRERYRSCKADGTKEWGDWQTMTNTCSASCTTTGTCCAPGRMQRATAVPCPIHSYGERNGVEQQFSRCTNATSAPVWTGVWELNASTVVGQCNACPADTSATLTRTEPRSGVCPAGTFGNQSWEAVFNQTMTVAYACNATSGQTSPGRKETYGAWVESGTRNHNSNCATCPSPYSETDEQWQRVDMGCPSGYTGQNSYEKQQYRQRTISFNCPIGQTTAPSPSVGAWGGWYDTGAQRNHLNSCAASCTVENRSYRIAWQNSSALNGLKDCNASNIGQRSWSNYTSCSGMGPCGGTFRAAICTASGWQIVAGAGSSPYVGWASGRPAEWDAVYMQGYNDAPAIGAQQGSAGQSNWITYQCL</sequence>